<keyword evidence="7" id="KW-1185">Reference proteome</keyword>
<dbReference type="PANTHER" id="PTHR30168">
    <property type="entry name" value="PUTATIVE MEMBRANE PROTEIN YPFJ"/>
    <property type="match status" value="1"/>
</dbReference>
<dbReference type="Pfam" id="PF04228">
    <property type="entry name" value="Zn_peptidase"/>
    <property type="match status" value="1"/>
</dbReference>
<keyword evidence="4" id="KW-0472">Membrane</keyword>
<evidence type="ECO:0000313" key="6">
    <source>
        <dbReference type="EMBL" id="KPH80436.1"/>
    </source>
</evidence>
<reference evidence="6 7" key="1">
    <citation type="submission" date="2015-07" db="EMBL/GenBank/DDBJ databases">
        <title>Whole genome sequencing of Bosea vaviloviae isolated from cave pool.</title>
        <authorList>
            <person name="Tan N.E.H."/>
            <person name="Lee Y.P."/>
            <person name="Gan H.M."/>
            <person name="Barton H."/>
            <person name="Savka M.A."/>
        </authorList>
    </citation>
    <scope>NUCLEOTIDE SEQUENCE [LARGE SCALE GENOMIC DNA]</scope>
    <source>
        <strain evidence="6 7">SD260</strain>
    </source>
</reference>
<sequence>MQWEDYRQSENVEDRRGGGGGGDFAGVPGGRGGLGIGTMVVLGLVGWALGIDPRLLIGGAELIGGIGGRQEPTQETRRSAGPPADEMGRFVSAVLAQNEDVWSKLLPQQANKRYEQPRLVLFNRTTSSACGRAQSAMGPFYCPPDKRVYLDTSFFQEMQRKLGGGGDFAYAYVIGHEVGHHIQNLIGILPKANELRERSDERRSNEISVRIELQADCFAGVWAHNIQAMGRIDQSDVEEAMRTAAAIGDDMLQKASRGEVVPDSFTHGSSAQRQRWFNTGLKSGSMQSCDTFKAQQL</sequence>
<evidence type="ECO:0000313" key="7">
    <source>
        <dbReference type="Proteomes" id="UP000037822"/>
    </source>
</evidence>
<protein>
    <submittedName>
        <fullName evidence="6">Membrane protein</fullName>
    </submittedName>
</protein>
<dbReference type="AlphaFoldDB" id="A0A0N1N2M5"/>
<feature type="compositionally biased region" description="Basic and acidic residues" evidence="5">
    <location>
        <begin position="1"/>
        <end position="17"/>
    </location>
</feature>
<dbReference type="Proteomes" id="UP000037822">
    <property type="component" value="Unassembled WGS sequence"/>
</dbReference>
<evidence type="ECO:0000256" key="4">
    <source>
        <dbReference type="ARBA" id="ARBA00023136"/>
    </source>
</evidence>
<dbReference type="OrthoDB" id="9774900at2"/>
<comment type="subcellular location">
    <subcellularLocation>
        <location evidence="1">Membrane</location>
        <topology evidence="1">Single-pass membrane protein</topology>
    </subcellularLocation>
</comment>
<dbReference type="PANTHER" id="PTHR30168:SF0">
    <property type="entry name" value="INNER MEMBRANE PROTEIN"/>
    <property type="match status" value="1"/>
</dbReference>
<evidence type="ECO:0000256" key="2">
    <source>
        <dbReference type="ARBA" id="ARBA00022692"/>
    </source>
</evidence>
<evidence type="ECO:0000256" key="1">
    <source>
        <dbReference type="ARBA" id="ARBA00004167"/>
    </source>
</evidence>
<gene>
    <name evidence="6" type="ORF">AE618_13530</name>
</gene>
<proteinExistence type="predicted"/>
<name>A0A0N1N2M5_9HYPH</name>
<evidence type="ECO:0000256" key="5">
    <source>
        <dbReference type="SAM" id="MobiDB-lite"/>
    </source>
</evidence>
<comment type="caution">
    <text evidence="6">The sequence shown here is derived from an EMBL/GenBank/DDBJ whole genome shotgun (WGS) entry which is preliminary data.</text>
</comment>
<dbReference type="RefSeq" id="WP_054209594.1">
    <property type="nucleotide sequence ID" value="NZ_LGSZ01000041.1"/>
</dbReference>
<dbReference type="GO" id="GO:0016020">
    <property type="term" value="C:membrane"/>
    <property type="evidence" value="ECO:0007669"/>
    <property type="project" value="UniProtKB-SubCell"/>
</dbReference>
<keyword evidence="2" id="KW-0812">Transmembrane</keyword>
<evidence type="ECO:0000256" key="3">
    <source>
        <dbReference type="ARBA" id="ARBA00022989"/>
    </source>
</evidence>
<feature type="region of interest" description="Disordered" evidence="5">
    <location>
        <begin position="1"/>
        <end position="24"/>
    </location>
</feature>
<dbReference type="PATRIC" id="fig|1526658.3.peg.4147"/>
<dbReference type="EMBL" id="LGSZ01000041">
    <property type="protein sequence ID" value="KPH80436.1"/>
    <property type="molecule type" value="Genomic_DNA"/>
</dbReference>
<organism evidence="6 7">
    <name type="scientific">Bosea vaviloviae</name>
    <dbReference type="NCBI Taxonomy" id="1526658"/>
    <lineage>
        <taxon>Bacteria</taxon>
        <taxon>Pseudomonadati</taxon>
        <taxon>Pseudomonadota</taxon>
        <taxon>Alphaproteobacteria</taxon>
        <taxon>Hyphomicrobiales</taxon>
        <taxon>Boseaceae</taxon>
        <taxon>Bosea</taxon>
    </lineage>
</organism>
<accession>A0A0N1N2M5</accession>
<dbReference type="InterPro" id="IPR007343">
    <property type="entry name" value="Uncharacterised_pept_Zn_put"/>
</dbReference>
<keyword evidence="3" id="KW-1133">Transmembrane helix</keyword>